<keyword evidence="6" id="KW-0742">SOS response</keyword>
<dbReference type="InterPro" id="IPR050077">
    <property type="entry name" value="LexA_repressor"/>
</dbReference>
<evidence type="ECO:0000256" key="7">
    <source>
        <dbReference type="RuleBase" id="RU003991"/>
    </source>
</evidence>
<dbReference type="GO" id="GO:0009432">
    <property type="term" value="P:SOS response"/>
    <property type="evidence" value="ECO:0007669"/>
    <property type="project" value="UniProtKB-KW"/>
</dbReference>
<dbReference type="CDD" id="cd06529">
    <property type="entry name" value="S24_LexA-like"/>
    <property type="match status" value="1"/>
</dbReference>
<protein>
    <submittedName>
        <fullName evidence="9">LexA family transcriptional regulator</fullName>
    </submittedName>
</protein>
<keyword evidence="3 7" id="KW-0378">Hydrolase</keyword>
<dbReference type="PANTHER" id="PTHR33516:SF2">
    <property type="entry name" value="LEXA REPRESSOR-RELATED"/>
    <property type="match status" value="1"/>
</dbReference>
<evidence type="ECO:0000256" key="6">
    <source>
        <dbReference type="ARBA" id="ARBA00023236"/>
    </source>
</evidence>
<evidence type="ECO:0000256" key="1">
    <source>
        <dbReference type="ARBA" id="ARBA00007484"/>
    </source>
</evidence>
<proteinExistence type="inferred from homology"/>
<dbReference type="InterPro" id="IPR036286">
    <property type="entry name" value="LexA/Signal_pep-like_sf"/>
</dbReference>
<accession>A0A4D8QAF5</accession>
<organism evidence="9 10">
    <name type="scientific">Azospirillum brasilense</name>
    <dbReference type="NCBI Taxonomy" id="192"/>
    <lineage>
        <taxon>Bacteria</taxon>
        <taxon>Pseudomonadati</taxon>
        <taxon>Pseudomonadota</taxon>
        <taxon>Alphaproteobacteria</taxon>
        <taxon>Rhodospirillales</taxon>
        <taxon>Azospirillaceae</taxon>
        <taxon>Azospirillum</taxon>
    </lineage>
</organism>
<evidence type="ECO:0000256" key="2">
    <source>
        <dbReference type="ARBA" id="ARBA00022763"/>
    </source>
</evidence>
<geneLocation type="plasmid" evidence="9 10">
    <name>p6</name>
</geneLocation>
<keyword evidence="9" id="KW-0614">Plasmid</keyword>
<dbReference type="AlphaFoldDB" id="A0A4D8QAF5"/>
<keyword evidence="4 7" id="KW-0068">Autocatalytic cleavage</keyword>
<reference evidence="9 10" key="1">
    <citation type="submission" date="2018-09" db="EMBL/GenBank/DDBJ databases">
        <title>Whole genome based analysis of evolution and adaptive divergence in Indian and Brazilian strains of Azospirillum brasilense.</title>
        <authorList>
            <person name="Singh C."/>
            <person name="Tripathi A.K."/>
        </authorList>
    </citation>
    <scope>NUCLEOTIDE SEQUENCE [LARGE SCALE GENOMIC DNA]</scope>
    <source>
        <strain evidence="9 10">MTCC4036</strain>
        <plasmid evidence="9 10">p6</plasmid>
    </source>
</reference>
<dbReference type="GO" id="GO:0016787">
    <property type="term" value="F:hydrolase activity"/>
    <property type="evidence" value="ECO:0007669"/>
    <property type="project" value="UniProtKB-KW"/>
</dbReference>
<evidence type="ECO:0000256" key="4">
    <source>
        <dbReference type="ARBA" id="ARBA00022813"/>
    </source>
</evidence>
<sequence length="142" mass="15645">MQVPEPIVMRTCPVVSVEAVVPAGFPSPAADYVEGRIDLAEVLVPHPSATFTLRVSGHSMVRAGIHDGDLAIVDRSLTARHDDVIVAVLDGELTCKRLLKRGARVWLVPDSDDTAYRPVEVTDRPEFEIWGVITSTIRLHRR</sequence>
<dbReference type="GO" id="GO:0006281">
    <property type="term" value="P:DNA repair"/>
    <property type="evidence" value="ECO:0007669"/>
    <property type="project" value="UniProtKB-KW"/>
</dbReference>
<dbReference type="InterPro" id="IPR039418">
    <property type="entry name" value="LexA-like"/>
</dbReference>
<dbReference type="Proteomes" id="UP000298596">
    <property type="component" value="Plasmid p6"/>
</dbReference>
<dbReference type="EMBL" id="CP032336">
    <property type="protein sequence ID" value="QCO07367.1"/>
    <property type="molecule type" value="Genomic_DNA"/>
</dbReference>
<dbReference type="InterPro" id="IPR015927">
    <property type="entry name" value="Peptidase_S24_S26A/B/C"/>
</dbReference>
<dbReference type="GO" id="GO:0003677">
    <property type="term" value="F:DNA binding"/>
    <property type="evidence" value="ECO:0007669"/>
    <property type="project" value="InterPro"/>
</dbReference>
<dbReference type="NCBIfam" id="NF007621">
    <property type="entry name" value="PRK10276.1"/>
    <property type="match status" value="1"/>
</dbReference>
<dbReference type="SUPFAM" id="SSF51306">
    <property type="entry name" value="LexA/Signal peptidase"/>
    <property type="match status" value="1"/>
</dbReference>
<dbReference type="Gene3D" id="2.10.109.10">
    <property type="entry name" value="Umud Fragment, subunit A"/>
    <property type="match status" value="1"/>
</dbReference>
<dbReference type="InterPro" id="IPR006197">
    <property type="entry name" value="Peptidase_S24_LexA"/>
</dbReference>
<keyword evidence="5" id="KW-0234">DNA repair</keyword>
<dbReference type="GO" id="GO:0006355">
    <property type="term" value="P:regulation of DNA-templated transcription"/>
    <property type="evidence" value="ECO:0007669"/>
    <property type="project" value="InterPro"/>
</dbReference>
<evidence type="ECO:0000313" key="10">
    <source>
        <dbReference type="Proteomes" id="UP000298596"/>
    </source>
</evidence>
<evidence type="ECO:0000259" key="8">
    <source>
        <dbReference type="Pfam" id="PF00717"/>
    </source>
</evidence>
<name>A0A4D8QAF5_AZOBR</name>
<dbReference type="PANTHER" id="PTHR33516">
    <property type="entry name" value="LEXA REPRESSOR"/>
    <property type="match status" value="1"/>
</dbReference>
<gene>
    <name evidence="9" type="ORF">D3867_36450</name>
</gene>
<evidence type="ECO:0000256" key="3">
    <source>
        <dbReference type="ARBA" id="ARBA00022801"/>
    </source>
</evidence>
<evidence type="ECO:0000313" key="9">
    <source>
        <dbReference type="EMBL" id="QCO07367.1"/>
    </source>
</evidence>
<keyword evidence="2" id="KW-0227">DNA damage</keyword>
<comment type="similarity">
    <text evidence="1 7">Belongs to the peptidase S24 family.</text>
</comment>
<dbReference type="PRINTS" id="PR00726">
    <property type="entry name" value="LEXASERPTASE"/>
</dbReference>
<dbReference type="Pfam" id="PF00717">
    <property type="entry name" value="Peptidase_S24"/>
    <property type="match status" value="1"/>
</dbReference>
<feature type="domain" description="Peptidase S24/S26A/S26B/S26C" evidence="8">
    <location>
        <begin position="20"/>
        <end position="133"/>
    </location>
</feature>
<evidence type="ECO:0000256" key="5">
    <source>
        <dbReference type="ARBA" id="ARBA00023204"/>
    </source>
</evidence>